<feature type="transmembrane region" description="Helical" evidence="8">
    <location>
        <begin position="139"/>
        <end position="157"/>
    </location>
</feature>
<keyword evidence="5 8" id="KW-1133">Transmembrane helix</keyword>
<comment type="subcellular location">
    <subcellularLocation>
        <location evidence="1 7">Cell inner membrane</location>
        <topology evidence="1 7">Multi-pass membrane protein</topology>
    </subcellularLocation>
</comment>
<dbReference type="InterPro" id="IPR010656">
    <property type="entry name" value="DctM"/>
</dbReference>
<dbReference type="PANTHER" id="PTHR33362">
    <property type="entry name" value="SIALIC ACID TRAP TRANSPORTER PERMEASE PROTEIN SIAT-RELATED"/>
    <property type="match status" value="1"/>
</dbReference>
<evidence type="ECO:0000313" key="11">
    <source>
        <dbReference type="Proteomes" id="UP001073227"/>
    </source>
</evidence>
<feature type="transmembrane region" description="Helical" evidence="8">
    <location>
        <begin position="237"/>
        <end position="258"/>
    </location>
</feature>
<evidence type="ECO:0000259" key="9">
    <source>
        <dbReference type="Pfam" id="PF06808"/>
    </source>
</evidence>
<gene>
    <name evidence="10" type="ORF">OEG84_03615</name>
</gene>
<evidence type="ECO:0000256" key="6">
    <source>
        <dbReference type="ARBA" id="ARBA00023136"/>
    </source>
</evidence>
<feature type="transmembrane region" description="Helical" evidence="8">
    <location>
        <begin position="68"/>
        <end position="86"/>
    </location>
</feature>
<keyword evidence="6 8" id="KW-0472">Membrane</keyword>
<dbReference type="EMBL" id="JAOVZR010000001">
    <property type="protein sequence ID" value="MCY0146825.1"/>
    <property type="molecule type" value="Genomic_DNA"/>
</dbReference>
<keyword evidence="4 8" id="KW-0812">Transmembrane</keyword>
<feature type="transmembrane region" description="Helical" evidence="8">
    <location>
        <begin position="98"/>
        <end position="119"/>
    </location>
</feature>
<keyword evidence="11" id="KW-1185">Reference proteome</keyword>
<name>A0ABT3Z4Y7_9HYPH</name>
<comment type="function">
    <text evidence="7">Part of the tripartite ATP-independent periplasmic (TRAP) transport system.</text>
</comment>
<evidence type="ECO:0000256" key="4">
    <source>
        <dbReference type="ARBA" id="ARBA00022692"/>
    </source>
</evidence>
<accession>A0ABT3Z4Y7</accession>
<evidence type="ECO:0000256" key="3">
    <source>
        <dbReference type="ARBA" id="ARBA00022519"/>
    </source>
</evidence>
<dbReference type="PANTHER" id="PTHR33362:SF7">
    <property type="entry name" value="SLL1103 PROTEIN"/>
    <property type="match status" value="1"/>
</dbReference>
<dbReference type="InterPro" id="IPR004681">
    <property type="entry name" value="TRAP_DctM"/>
</dbReference>
<evidence type="ECO:0000256" key="5">
    <source>
        <dbReference type="ARBA" id="ARBA00022989"/>
    </source>
</evidence>
<organism evidence="10 11">
    <name type="scientific">Hoeflea algicola</name>
    <dbReference type="NCBI Taxonomy" id="2983763"/>
    <lineage>
        <taxon>Bacteria</taxon>
        <taxon>Pseudomonadati</taxon>
        <taxon>Pseudomonadota</taxon>
        <taxon>Alphaproteobacteria</taxon>
        <taxon>Hyphomicrobiales</taxon>
        <taxon>Rhizobiaceae</taxon>
        <taxon>Hoeflea</taxon>
    </lineage>
</organism>
<evidence type="ECO:0000256" key="7">
    <source>
        <dbReference type="RuleBase" id="RU369079"/>
    </source>
</evidence>
<proteinExistence type="predicted"/>
<evidence type="ECO:0000256" key="8">
    <source>
        <dbReference type="SAM" id="Phobius"/>
    </source>
</evidence>
<feature type="transmembrane region" description="Helical" evidence="8">
    <location>
        <begin position="190"/>
        <end position="216"/>
    </location>
</feature>
<keyword evidence="2" id="KW-1003">Cell membrane</keyword>
<dbReference type="Proteomes" id="UP001073227">
    <property type="component" value="Unassembled WGS sequence"/>
</dbReference>
<keyword evidence="3 7" id="KW-0997">Cell inner membrane</keyword>
<feature type="transmembrane region" description="Helical" evidence="8">
    <location>
        <begin position="164"/>
        <end position="184"/>
    </location>
</feature>
<feature type="domain" description="TRAP C4-dicarboxylate transport system permease DctM subunit" evidence="9">
    <location>
        <begin position="21"/>
        <end position="252"/>
    </location>
</feature>
<sequence>MLTIVYCLFAFSVAYLRPDVAPRPEFGNADANNREVFISALKGFVAPIILIVAVLGSIFGGWATPTEAAAVGAAGAFLLALVRNRMDVNIFSQAIRDAGIMTTIVFSILIGATAFSYVFRSLGGEWLVSDFVNFMGLGPWGILYLIMFIVFIFGFFFDWLEITLIVLPIFSPLIVSSDFGIEYFGRNDVLLWFAILVAVNLQTSFLSPPFGYTLFYMKGAVQKEIGILTIYKGVIPYIILQLLVLFSIMAFPFLVTWLPNSILG</sequence>
<evidence type="ECO:0000313" key="10">
    <source>
        <dbReference type="EMBL" id="MCY0146825.1"/>
    </source>
</evidence>
<evidence type="ECO:0000256" key="2">
    <source>
        <dbReference type="ARBA" id="ARBA00022475"/>
    </source>
</evidence>
<evidence type="ECO:0000256" key="1">
    <source>
        <dbReference type="ARBA" id="ARBA00004429"/>
    </source>
</evidence>
<feature type="transmembrane region" description="Helical" evidence="8">
    <location>
        <begin position="44"/>
        <end position="62"/>
    </location>
</feature>
<dbReference type="Pfam" id="PF06808">
    <property type="entry name" value="DctM"/>
    <property type="match status" value="1"/>
</dbReference>
<keyword evidence="7" id="KW-0813">Transport</keyword>
<comment type="caution">
    <text evidence="10">The sequence shown here is derived from an EMBL/GenBank/DDBJ whole genome shotgun (WGS) entry which is preliminary data.</text>
</comment>
<reference evidence="10" key="1">
    <citation type="submission" date="2022-10" db="EMBL/GenBank/DDBJ databases">
        <title>Hoeflea sp. G2-23, isolated from marine algae.</title>
        <authorList>
            <person name="Kristyanto S."/>
            <person name="Kim J.M."/>
            <person name="Jeon C.O."/>
        </authorList>
    </citation>
    <scope>NUCLEOTIDE SEQUENCE</scope>
    <source>
        <strain evidence="10">G2-23</strain>
    </source>
</reference>
<protein>
    <submittedName>
        <fullName evidence="10">TRAP transporter large permease subunit</fullName>
    </submittedName>
</protein>